<name>A0A543IGK6_9ACTN</name>
<evidence type="ECO:0000313" key="7">
    <source>
        <dbReference type="Proteomes" id="UP000316706"/>
    </source>
</evidence>
<dbReference type="RefSeq" id="WP_141970070.1">
    <property type="nucleotide sequence ID" value="NZ_VFPO01000001.1"/>
</dbReference>
<evidence type="ECO:0000313" key="6">
    <source>
        <dbReference type="EMBL" id="TQM69718.1"/>
    </source>
</evidence>
<dbReference type="PANTHER" id="PTHR18919:SF139">
    <property type="entry name" value="THIOLASE-LIKE PROTEIN TYPE 1 ADDITIONAL C-TERMINAL DOMAIN-CONTAINING PROTEIN"/>
    <property type="match status" value="1"/>
</dbReference>
<gene>
    <name evidence="6" type="ORF">FHX41_3425</name>
</gene>
<evidence type="ECO:0000256" key="4">
    <source>
        <dbReference type="SAM" id="MobiDB-lite"/>
    </source>
</evidence>
<feature type="region of interest" description="Disordered" evidence="4">
    <location>
        <begin position="1"/>
        <end position="25"/>
    </location>
</feature>
<evidence type="ECO:0000256" key="3">
    <source>
        <dbReference type="ARBA" id="ARBA00023315"/>
    </source>
</evidence>
<feature type="domain" description="Thiolase-like protein type 1 additional C-terminal" evidence="5">
    <location>
        <begin position="413"/>
        <end position="492"/>
    </location>
</feature>
<comment type="similarity">
    <text evidence="1">Belongs to the thiolase-like superfamily. Thiolase family.</text>
</comment>
<protein>
    <submittedName>
        <fullName evidence="6">Acetyl-CoA C-acetyltransferase</fullName>
    </submittedName>
</protein>
<dbReference type="Pfam" id="PF18313">
    <property type="entry name" value="TLP1_add_C"/>
    <property type="match status" value="1"/>
</dbReference>
<dbReference type="Gene3D" id="3.40.47.10">
    <property type="match status" value="1"/>
</dbReference>
<dbReference type="GO" id="GO:0016746">
    <property type="term" value="F:acyltransferase activity"/>
    <property type="evidence" value="ECO:0007669"/>
    <property type="project" value="UniProtKB-KW"/>
</dbReference>
<dbReference type="PANTHER" id="PTHR18919">
    <property type="entry name" value="ACETYL-COA C-ACYLTRANSFERASE"/>
    <property type="match status" value="1"/>
</dbReference>
<dbReference type="Proteomes" id="UP000316706">
    <property type="component" value="Unassembled WGS sequence"/>
</dbReference>
<evidence type="ECO:0000259" key="5">
    <source>
        <dbReference type="Pfam" id="PF18313"/>
    </source>
</evidence>
<evidence type="ECO:0000256" key="2">
    <source>
        <dbReference type="ARBA" id="ARBA00022679"/>
    </source>
</evidence>
<keyword evidence="7" id="KW-1185">Reference proteome</keyword>
<dbReference type="SUPFAM" id="SSF53901">
    <property type="entry name" value="Thiolase-like"/>
    <property type="match status" value="2"/>
</dbReference>
<dbReference type="OrthoDB" id="4470569at2"/>
<sequence length="498" mass="53505">MALAGIDPRTPVLVGGGQVNDREDAGAEPVELMARAARRAAEEPGVPGLLTAIDSVYVVGLLSWRYRDAGALLAERLGARPRRTGHTGNGGSNPQTLVNMAAENIAAGVSDVVLVTGAESWRTRMKARAQGTRPGWTRQDESTPAADLLIPDVAMAFDGLTRAGLDRPAYVYPLFEQAIRAAAGRSHAEQTRIAGELWSRFSEVAAANPHAWTRRSYTAEEIITPTADNRQVTSSYTKLMNSNNNVNQGAAVLVTSAEAAQRLGVPRDNWVFLHAGTEAQDTDDLGERQDLHRSPAIREAGRELFRLTGTEVDTIDHIDLYSCFPSAVQVAATELGLPLDDPARPLTVTGGLTFAGGPWNNYSTHAIAALATRLRQNPGSRGLLTANSGYLTKHALGLYSTEPPSTGFRRVNVQATVDALPRRRSLAEHTGPAQIDSWTVVYDRSGNPETGMVALLTPDGARAFAKTTAEDALRRLTEEDCHAHKVTAQADATFTFED</sequence>
<dbReference type="EMBL" id="VFPO01000001">
    <property type="protein sequence ID" value="TQM69718.1"/>
    <property type="molecule type" value="Genomic_DNA"/>
</dbReference>
<reference evidence="6 7" key="1">
    <citation type="submission" date="2019-06" db="EMBL/GenBank/DDBJ databases">
        <title>Sequencing the genomes of 1000 actinobacteria strains.</title>
        <authorList>
            <person name="Klenk H.-P."/>
        </authorList>
    </citation>
    <scope>NUCLEOTIDE SEQUENCE [LARGE SCALE GENOMIC DNA]</scope>
    <source>
        <strain evidence="6 7">DSM 45043</strain>
    </source>
</reference>
<keyword evidence="3" id="KW-0012">Acyltransferase</keyword>
<comment type="caution">
    <text evidence="6">The sequence shown here is derived from an EMBL/GenBank/DDBJ whole genome shotgun (WGS) entry which is preliminary data.</text>
</comment>
<dbReference type="Gene3D" id="2.40.50.840">
    <property type="match status" value="1"/>
</dbReference>
<dbReference type="InterPro" id="IPR016039">
    <property type="entry name" value="Thiolase-like"/>
</dbReference>
<accession>A0A543IGK6</accession>
<evidence type="ECO:0000256" key="1">
    <source>
        <dbReference type="ARBA" id="ARBA00010982"/>
    </source>
</evidence>
<dbReference type="AlphaFoldDB" id="A0A543IGK6"/>
<organism evidence="6 7">
    <name type="scientific">Actinomadura hallensis</name>
    <dbReference type="NCBI Taxonomy" id="337895"/>
    <lineage>
        <taxon>Bacteria</taxon>
        <taxon>Bacillati</taxon>
        <taxon>Actinomycetota</taxon>
        <taxon>Actinomycetes</taxon>
        <taxon>Streptosporangiales</taxon>
        <taxon>Thermomonosporaceae</taxon>
        <taxon>Actinomadura</taxon>
    </lineage>
</organism>
<keyword evidence="2 6" id="KW-0808">Transferase</keyword>
<dbReference type="CDD" id="cd00829">
    <property type="entry name" value="SCP-x_thiolase"/>
    <property type="match status" value="1"/>
</dbReference>
<proteinExistence type="inferred from homology"/>
<dbReference type="InterPro" id="IPR040771">
    <property type="entry name" value="TLP1_add_C"/>
</dbReference>